<dbReference type="CDD" id="cd00761">
    <property type="entry name" value="Glyco_tranf_GTA_type"/>
    <property type="match status" value="1"/>
</dbReference>
<dbReference type="PANTHER" id="PTHR43685">
    <property type="entry name" value="GLYCOSYLTRANSFERASE"/>
    <property type="match status" value="1"/>
</dbReference>
<dbReference type="InterPro" id="IPR001173">
    <property type="entry name" value="Glyco_trans_2-like"/>
</dbReference>
<reference evidence="2 3" key="1">
    <citation type="submission" date="2019-01" db="EMBL/GenBank/DDBJ databases">
        <title>Spirosoma flava sp. nov., a propanil-degrading bacterium isolated from herbicide-contaminated soil.</title>
        <authorList>
            <person name="Zhang L."/>
            <person name="Jiang J.-D."/>
        </authorList>
    </citation>
    <scope>NUCLEOTIDE SEQUENCE [LARGE SCALE GENOMIC DNA]</scope>
    <source>
        <strain evidence="2 3">TY50</strain>
    </source>
</reference>
<name>A0A4Q2UWA0_9BACT</name>
<protein>
    <submittedName>
        <fullName evidence="2">Glycosyltransferase family 2 protein</fullName>
    </submittedName>
</protein>
<dbReference type="InterPro" id="IPR050834">
    <property type="entry name" value="Glycosyltransf_2"/>
</dbReference>
<dbReference type="Gene3D" id="3.90.550.10">
    <property type="entry name" value="Spore Coat Polysaccharide Biosynthesis Protein SpsA, Chain A"/>
    <property type="match status" value="1"/>
</dbReference>
<dbReference type="PANTHER" id="PTHR43685:SF2">
    <property type="entry name" value="GLYCOSYLTRANSFERASE 2-LIKE DOMAIN-CONTAINING PROTEIN"/>
    <property type="match status" value="1"/>
</dbReference>
<dbReference type="GO" id="GO:0016740">
    <property type="term" value="F:transferase activity"/>
    <property type="evidence" value="ECO:0007669"/>
    <property type="project" value="UniProtKB-KW"/>
</dbReference>
<evidence type="ECO:0000313" key="3">
    <source>
        <dbReference type="Proteomes" id="UP000290407"/>
    </source>
</evidence>
<comment type="caution">
    <text evidence="2">The sequence shown here is derived from an EMBL/GenBank/DDBJ whole genome shotgun (WGS) entry which is preliminary data.</text>
</comment>
<dbReference type="Pfam" id="PF00535">
    <property type="entry name" value="Glycos_transf_2"/>
    <property type="match status" value="1"/>
</dbReference>
<keyword evidence="2" id="KW-0808">Transferase</keyword>
<dbReference type="EMBL" id="SBLB01000001">
    <property type="protein sequence ID" value="RYC72125.1"/>
    <property type="molecule type" value="Genomic_DNA"/>
</dbReference>
<dbReference type="RefSeq" id="WP_129601085.1">
    <property type="nucleotide sequence ID" value="NZ_SBLB01000001.1"/>
</dbReference>
<evidence type="ECO:0000259" key="1">
    <source>
        <dbReference type="Pfam" id="PF00535"/>
    </source>
</evidence>
<dbReference type="Proteomes" id="UP000290407">
    <property type="component" value="Unassembled WGS sequence"/>
</dbReference>
<dbReference type="AlphaFoldDB" id="A0A4Q2UWA0"/>
<accession>A0A4Q2UWA0</accession>
<organism evidence="2 3">
    <name type="scientific">Spirosoma sordidisoli</name>
    <dbReference type="NCBI Taxonomy" id="2502893"/>
    <lineage>
        <taxon>Bacteria</taxon>
        <taxon>Pseudomonadati</taxon>
        <taxon>Bacteroidota</taxon>
        <taxon>Cytophagia</taxon>
        <taxon>Cytophagales</taxon>
        <taxon>Cytophagaceae</taxon>
        <taxon>Spirosoma</taxon>
    </lineage>
</organism>
<dbReference type="SUPFAM" id="SSF53448">
    <property type="entry name" value="Nucleotide-diphospho-sugar transferases"/>
    <property type="match status" value="1"/>
</dbReference>
<proteinExistence type="predicted"/>
<gene>
    <name evidence="2" type="ORF">EQG79_08420</name>
</gene>
<keyword evidence="3" id="KW-1185">Reference proteome</keyword>
<sequence>MAAISHKPSTGITELRQQLKRFLVDDPEVSIVVPAYNEEKTIERLLKSMAAQVTSYRVELIIANNNSTDRTQALLDQYGVRSLFVQQQGVAYARQAGLEAARGIYIANADADSVYPPTWLNTIIKPLENPAVSCTYGTYSFIPSARTSPLQLALYERASRLASLMRSRTSEPTNVLGFNFAFRRADALAVGGFNLNAGHTGTVNHKSGPCEDGWMALCLMERGRLYRVSSPKARARTSDRRLLESGGLGQAFTMRLRREWKRLMA</sequence>
<evidence type="ECO:0000313" key="2">
    <source>
        <dbReference type="EMBL" id="RYC72125.1"/>
    </source>
</evidence>
<feature type="domain" description="Glycosyltransferase 2-like" evidence="1">
    <location>
        <begin position="30"/>
        <end position="185"/>
    </location>
</feature>
<dbReference type="InterPro" id="IPR029044">
    <property type="entry name" value="Nucleotide-diphossugar_trans"/>
</dbReference>